<feature type="signal peptide" evidence="1">
    <location>
        <begin position="1"/>
        <end position="18"/>
    </location>
</feature>
<dbReference type="Proteomes" id="UP000326903">
    <property type="component" value="Unassembled WGS sequence"/>
</dbReference>
<dbReference type="RefSeq" id="WP_150415683.1">
    <property type="nucleotide sequence ID" value="NZ_VYQF01000004.1"/>
</dbReference>
<dbReference type="Pfam" id="PF19867">
    <property type="entry name" value="DUF6340"/>
    <property type="match status" value="1"/>
</dbReference>
<dbReference type="AlphaFoldDB" id="A0A5J5IET3"/>
<dbReference type="PROSITE" id="PS51257">
    <property type="entry name" value="PROKAR_LIPOPROTEIN"/>
    <property type="match status" value="1"/>
</dbReference>
<feature type="chain" id="PRO_5023863518" evidence="1">
    <location>
        <begin position="19"/>
        <end position="345"/>
    </location>
</feature>
<comment type="caution">
    <text evidence="2">The sequence shown here is derived from an EMBL/GenBank/DDBJ whole genome shotgun (WGS) entry which is preliminary data.</text>
</comment>
<dbReference type="EMBL" id="VYQF01000004">
    <property type="protein sequence ID" value="KAA9038123.1"/>
    <property type="molecule type" value="Genomic_DNA"/>
</dbReference>
<sequence>MKNLFINVIIIIAFSSCASTNLVHISVLQPAPVTLPPYIKNVVVVNRTEVSKKSKVFNVIDKAVSLESPNLDKEGSQATITGLSDELKKNNRFDEVTLLTNSGLTTDAPGMFPAPLPWDLIEKYCSDNNADALFSLELFDTKSQIDYSVNKTTIKTVLGNVPAIEQQANMHTIVNAGWRIYEVRGKNILDEASINRTITFHARGINPLLAAQALTDRREAVKEVGNVAGHDYAFNIIPLWVRVTRDYYVRGSASFKIATRKARTGNWDGAAKLWQAEVNNPKRKIAGRACYNMAIINEINGDVDSAIQWAQKAYENYNNHLALSYVNILKNRKIDDVILEDQQPR</sequence>
<keyword evidence="3" id="KW-1185">Reference proteome</keyword>
<accession>A0A5J5IET3</accession>
<evidence type="ECO:0000313" key="2">
    <source>
        <dbReference type="EMBL" id="KAA9038123.1"/>
    </source>
</evidence>
<gene>
    <name evidence="2" type="ORF">FW778_15325</name>
</gene>
<evidence type="ECO:0000256" key="1">
    <source>
        <dbReference type="SAM" id="SignalP"/>
    </source>
</evidence>
<keyword evidence="1" id="KW-0732">Signal</keyword>
<dbReference type="InterPro" id="IPR045921">
    <property type="entry name" value="DUF6340"/>
</dbReference>
<protein>
    <submittedName>
        <fullName evidence="2">Tetratricopeptide repeat protein</fullName>
    </submittedName>
</protein>
<dbReference type="Gene3D" id="1.25.40.10">
    <property type="entry name" value="Tetratricopeptide repeat domain"/>
    <property type="match status" value="1"/>
</dbReference>
<proteinExistence type="predicted"/>
<organism evidence="2 3">
    <name type="scientific">Ginsengibacter hankyongi</name>
    <dbReference type="NCBI Taxonomy" id="2607284"/>
    <lineage>
        <taxon>Bacteria</taxon>
        <taxon>Pseudomonadati</taxon>
        <taxon>Bacteroidota</taxon>
        <taxon>Chitinophagia</taxon>
        <taxon>Chitinophagales</taxon>
        <taxon>Chitinophagaceae</taxon>
        <taxon>Ginsengibacter</taxon>
    </lineage>
</organism>
<name>A0A5J5IET3_9BACT</name>
<reference evidence="2 3" key="1">
    <citation type="submission" date="2019-09" db="EMBL/GenBank/DDBJ databases">
        <title>Draft genome sequence of Ginsengibacter sp. BR5-29.</title>
        <authorList>
            <person name="Im W.-T."/>
        </authorList>
    </citation>
    <scope>NUCLEOTIDE SEQUENCE [LARGE SCALE GENOMIC DNA]</scope>
    <source>
        <strain evidence="2 3">BR5-29</strain>
    </source>
</reference>
<evidence type="ECO:0000313" key="3">
    <source>
        <dbReference type="Proteomes" id="UP000326903"/>
    </source>
</evidence>
<dbReference type="InterPro" id="IPR011990">
    <property type="entry name" value="TPR-like_helical_dom_sf"/>
</dbReference>